<keyword evidence="11" id="KW-1185">Reference proteome</keyword>
<dbReference type="GO" id="GO:0004984">
    <property type="term" value="F:olfactory receptor activity"/>
    <property type="evidence" value="ECO:0007669"/>
    <property type="project" value="InterPro"/>
</dbReference>
<feature type="transmembrane region" description="Helical" evidence="10">
    <location>
        <begin position="121"/>
        <end position="143"/>
    </location>
</feature>
<dbReference type="GO" id="GO:0007165">
    <property type="term" value="P:signal transduction"/>
    <property type="evidence" value="ECO:0007669"/>
    <property type="project" value="UniProtKB-KW"/>
</dbReference>
<feature type="transmembrane region" description="Helical" evidence="10">
    <location>
        <begin position="173"/>
        <end position="193"/>
    </location>
</feature>
<keyword evidence="2" id="KW-1003">Cell membrane</keyword>
<evidence type="ECO:0000256" key="6">
    <source>
        <dbReference type="ARBA" id="ARBA00022989"/>
    </source>
</evidence>
<keyword evidence="7 10" id="KW-0472">Membrane</keyword>
<evidence type="ECO:0000256" key="10">
    <source>
        <dbReference type="SAM" id="Phobius"/>
    </source>
</evidence>
<dbReference type="GO" id="GO:0005549">
    <property type="term" value="F:odorant binding"/>
    <property type="evidence" value="ECO:0007669"/>
    <property type="project" value="InterPro"/>
</dbReference>
<evidence type="ECO:0000313" key="12">
    <source>
        <dbReference type="RefSeq" id="XP_011634067.2"/>
    </source>
</evidence>
<feature type="transmembrane region" description="Helical" evidence="10">
    <location>
        <begin position="297"/>
        <end position="315"/>
    </location>
</feature>
<keyword evidence="4 10" id="KW-0812">Transmembrane</keyword>
<dbReference type="Pfam" id="PF02949">
    <property type="entry name" value="7tm_6"/>
    <property type="match status" value="2"/>
</dbReference>
<evidence type="ECO:0000256" key="5">
    <source>
        <dbReference type="ARBA" id="ARBA00022725"/>
    </source>
</evidence>
<evidence type="ECO:0000256" key="7">
    <source>
        <dbReference type="ARBA" id="ARBA00023136"/>
    </source>
</evidence>
<dbReference type="GO" id="GO:0005886">
    <property type="term" value="C:plasma membrane"/>
    <property type="evidence" value="ECO:0007669"/>
    <property type="project" value="UniProtKB-SubCell"/>
</dbReference>
<keyword evidence="5" id="KW-0552">Olfaction</keyword>
<dbReference type="OrthoDB" id="7551773at2759"/>
<keyword evidence="3" id="KW-0716">Sensory transduction</keyword>
<evidence type="ECO:0000313" key="11">
    <source>
        <dbReference type="Proteomes" id="UP000504615"/>
    </source>
</evidence>
<sequence length="538" mass="62160">MICLQVHYNLNRILLLAVGLWPYQQSKFTQFQCIFIFSTLSACIVFQLTPLISSKFTSDLLVKVLSSVSFFTMFMIKFIAFHLNIDAIKDLLAQLQYTCSELKDDCESAIIRKYSQNARRYTVALTILGVSSVFILIIVQFWANILNVILPRNISRPRHIPIMTEYFIDQEKYFYLIVLHIHVSICIGAIVIVSTGTMMIAYLEYICGLFRISSYRIERAMGTNVLQNITVKNKTLIFEGIIYAVDIHRQAMRLSELILSKFEVMLFGLITFGVISLSLNLFRIFQIASTERDIKEILMPLVFAISIIVYMFIANYVGQNVTNHNNCIYVTAYNVQWYIAPLNIQRLILFLLQRSAKDFSLNVGGIFYASIECFATLLKTSVSYFTVIYSTLNRTLLLAFGLWPYQQSKLTRLQFILFFGILTSSILFQVFQMDSSIDNIRELIFPVLFIFISIFYMFIANYIGQDVMDHTNQVFVTVYNVQWYVVPLHIQRIILFLLQRGTKDFTLRVGGLFIGSLECFATLVKASVSYFTVMRSMR</sequence>
<evidence type="ECO:0000256" key="2">
    <source>
        <dbReference type="ARBA" id="ARBA00022475"/>
    </source>
</evidence>
<keyword evidence="9" id="KW-0807">Transducer</keyword>
<feature type="transmembrane region" description="Helical" evidence="10">
    <location>
        <begin position="415"/>
        <end position="431"/>
    </location>
</feature>
<feature type="transmembrane region" description="Helical" evidence="10">
    <location>
        <begin position="264"/>
        <end position="285"/>
    </location>
</feature>
<accession>A0A6I9W2G6</accession>
<feature type="transmembrane region" description="Helical" evidence="10">
    <location>
        <begin position="384"/>
        <end position="403"/>
    </location>
</feature>
<feature type="transmembrane region" description="Helical" evidence="10">
    <location>
        <begin position="476"/>
        <end position="498"/>
    </location>
</feature>
<dbReference type="AlphaFoldDB" id="A0A6I9W2G6"/>
<feature type="transmembrane region" description="Helical" evidence="10">
    <location>
        <begin position="64"/>
        <end position="85"/>
    </location>
</feature>
<organism evidence="11 12">
    <name type="scientific">Pogonomyrmex barbatus</name>
    <name type="common">red harvester ant</name>
    <dbReference type="NCBI Taxonomy" id="144034"/>
    <lineage>
        <taxon>Eukaryota</taxon>
        <taxon>Metazoa</taxon>
        <taxon>Ecdysozoa</taxon>
        <taxon>Arthropoda</taxon>
        <taxon>Hexapoda</taxon>
        <taxon>Insecta</taxon>
        <taxon>Pterygota</taxon>
        <taxon>Neoptera</taxon>
        <taxon>Endopterygota</taxon>
        <taxon>Hymenoptera</taxon>
        <taxon>Apocrita</taxon>
        <taxon>Aculeata</taxon>
        <taxon>Formicoidea</taxon>
        <taxon>Formicidae</taxon>
        <taxon>Myrmicinae</taxon>
        <taxon>Pogonomyrmex</taxon>
    </lineage>
</organism>
<feature type="transmembrane region" description="Helical" evidence="10">
    <location>
        <begin position="359"/>
        <end position="378"/>
    </location>
</feature>
<reference evidence="12" key="1">
    <citation type="submission" date="2025-08" db="UniProtKB">
        <authorList>
            <consortium name="RefSeq"/>
        </authorList>
    </citation>
    <scope>IDENTIFICATION</scope>
</reference>
<name>A0A6I9W2G6_9HYME</name>
<protein>
    <submittedName>
        <fullName evidence="12">Uncharacterized protein LOC105425151</fullName>
    </submittedName>
</protein>
<dbReference type="Proteomes" id="UP000504615">
    <property type="component" value="Unplaced"/>
</dbReference>
<feature type="transmembrane region" description="Helical" evidence="10">
    <location>
        <begin position="443"/>
        <end position="464"/>
    </location>
</feature>
<evidence type="ECO:0000256" key="8">
    <source>
        <dbReference type="ARBA" id="ARBA00023170"/>
    </source>
</evidence>
<dbReference type="InterPro" id="IPR004117">
    <property type="entry name" value="7tm6_olfct_rcpt"/>
</dbReference>
<dbReference type="GeneID" id="105425151"/>
<keyword evidence="6 10" id="KW-1133">Transmembrane helix</keyword>
<dbReference type="KEGG" id="pbar:105425151"/>
<evidence type="ECO:0000256" key="3">
    <source>
        <dbReference type="ARBA" id="ARBA00022606"/>
    </source>
</evidence>
<comment type="subcellular location">
    <subcellularLocation>
        <location evidence="1">Cell membrane</location>
        <topology evidence="1">Multi-pass membrane protein</topology>
    </subcellularLocation>
</comment>
<evidence type="ECO:0000256" key="9">
    <source>
        <dbReference type="ARBA" id="ARBA00023224"/>
    </source>
</evidence>
<feature type="transmembrane region" description="Helical" evidence="10">
    <location>
        <begin position="510"/>
        <end position="533"/>
    </location>
</feature>
<feature type="transmembrane region" description="Helical" evidence="10">
    <location>
        <begin position="33"/>
        <end position="52"/>
    </location>
</feature>
<evidence type="ECO:0000256" key="4">
    <source>
        <dbReference type="ARBA" id="ARBA00022692"/>
    </source>
</evidence>
<dbReference type="PANTHER" id="PTHR21137">
    <property type="entry name" value="ODORANT RECEPTOR"/>
    <property type="match status" value="1"/>
</dbReference>
<keyword evidence="8" id="KW-0675">Receptor</keyword>
<dbReference type="RefSeq" id="XP_011634067.2">
    <property type="nucleotide sequence ID" value="XM_011635765.2"/>
</dbReference>
<gene>
    <name evidence="12" type="primary">LOC105425151</name>
</gene>
<dbReference type="PANTHER" id="PTHR21137:SF35">
    <property type="entry name" value="ODORANT RECEPTOR 19A-RELATED"/>
    <property type="match status" value="1"/>
</dbReference>
<evidence type="ECO:0000256" key="1">
    <source>
        <dbReference type="ARBA" id="ARBA00004651"/>
    </source>
</evidence>
<proteinExistence type="predicted"/>